<comment type="caution">
    <text evidence="2">The sequence shown here is derived from an EMBL/GenBank/DDBJ whole genome shotgun (WGS) entry which is preliminary data.</text>
</comment>
<dbReference type="RefSeq" id="WP_349111309.1">
    <property type="nucleotide sequence ID" value="NZ_JBBNIN010000026.1"/>
</dbReference>
<dbReference type="EMBL" id="JBBNIN010000026">
    <property type="protein sequence ID" value="MEQ2711992.1"/>
    <property type="molecule type" value="Genomic_DNA"/>
</dbReference>
<dbReference type="Gene3D" id="3.80.10.10">
    <property type="entry name" value="Ribonuclease Inhibitor"/>
    <property type="match status" value="1"/>
</dbReference>
<dbReference type="PANTHER" id="PTHR45661:SF3">
    <property type="entry name" value="IG-LIKE DOMAIN-CONTAINING PROTEIN"/>
    <property type="match status" value="1"/>
</dbReference>
<reference evidence="2 3" key="1">
    <citation type="submission" date="2024-04" db="EMBL/GenBank/DDBJ databases">
        <title>Human intestinal bacterial collection.</title>
        <authorList>
            <person name="Pauvert C."/>
            <person name="Hitch T.C.A."/>
            <person name="Clavel T."/>
        </authorList>
    </citation>
    <scope>NUCLEOTIDE SEQUENCE [LARGE SCALE GENOMIC DNA]</scope>
    <source>
        <strain evidence="2 3">CLA-AA-H249</strain>
    </source>
</reference>
<dbReference type="Gene3D" id="3.40.33.10">
    <property type="entry name" value="CAP"/>
    <property type="match status" value="1"/>
</dbReference>
<dbReference type="InterPro" id="IPR026906">
    <property type="entry name" value="LRR_5"/>
</dbReference>
<dbReference type="SUPFAM" id="SSF49373">
    <property type="entry name" value="Invasin/intimin cell-adhesion fragments"/>
    <property type="match status" value="1"/>
</dbReference>
<name>A0ABV1J0C0_9FIRM</name>
<dbReference type="SUPFAM" id="SSF55797">
    <property type="entry name" value="PR-1-like"/>
    <property type="match status" value="1"/>
</dbReference>
<dbReference type="Proteomes" id="UP001482154">
    <property type="component" value="Unassembled WGS sequence"/>
</dbReference>
<accession>A0ABV1J0C0</accession>
<dbReference type="InterPro" id="IPR008964">
    <property type="entry name" value="Invasin/intimin_cell_adhesion"/>
</dbReference>
<sequence length="743" mass="81792">MTYTWDENTQTLRVSGRGKVVGNYDNRNDLAQYQNQAKKIILEKGITEIGKNAFAQFYNLSEIEFPSTLTKIGEAAFLECDKLTSATLPTSLKVLDRAAFANCSALVNVTIPSQLTTMRDYAFQRCAIKNITIPATLKTFSELAFFECYDFQKIEVASGHPSYSTSNGVLFNKNKTKLVLYPVGKQAASYQIPNSVKEIGKNALNHARVGKIVIPTSVSTIGEGAFAGATITSLNIPNSVRSAGYYICEKCTQLKTVTFGNGLTTIPYRMFYKCVSLTSVSMGNNIKKLDGLVFGYCSSLKQIKIPDSVTSLGDGCFGECSALTTINFPKNLNEIAYQTFFNCKSLTSVTFSNTLQMIGSLAFYGTKIKKVRIPASVIYVGTQAFPAESVIEGLNGLQKIEDGSYMRMEKLPIKVTYDYKAAFDIVKRVNSERRKKGLKALTMDRRMIKGSMIRAAELAIAFSHIRPSGRFYYSVCYDSKLGYIMSGENIAAGQTSSRSVMTSWMNSDGHRANILTDRYTGIGVGAVKVNGICYWVQNFSTAAVDAAEESSYKNNTATTNIEVTKAQIGYLFSVNPINSFSLKNGTSKNISYSIYNHFVNVPLISSEMKYKVSSPSICKVSASGKITGLKAGKTSVTITPKQAPSFAKTITITVTDTSLGKVTWGKCKRSSKTVQLQWKKVSGATSYQVYRFKGKKWVRVTTTKKTSYKYKKAPKNGSYKVRAVKTSGKKKIYGAFSKVKKIK</sequence>
<evidence type="ECO:0000259" key="1">
    <source>
        <dbReference type="Pfam" id="PF00188"/>
    </source>
</evidence>
<dbReference type="CDD" id="cd05379">
    <property type="entry name" value="CAP_bacterial"/>
    <property type="match status" value="1"/>
</dbReference>
<dbReference type="Pfam" id="PF00188">
    <property type="entry name" value="CAP"/>
    <property type="match status" value="1"/>
</dbReference>
<protein>
    <submittedName>
        <fullName evidence="2">Leucine-rich repeat protein</fullName>
    </submittedName>
</protein>
<organism evidence="2 3">
    <name type="scientific">Anaerostipes amylophilus</name>
    <dbReference type="NCBI Taxonomy" id="2981779"/>
    <lineage>
        <taxon>Bacteria</taxon>
        <taxon>Bacillati</taxon>
        <taxon>Bacillota</taxon>
        <taxon>Clostridia</taxon>
        <taxon>Lachnospirales</taxon>
        <taxon>Lachnospiraceae</taxon>
        <taxon>Anaerostipes</taxon>
    </lineage>
</organism>
<dbReference type="Gene3D" id="2.60.40.10">
    <property type="entry name" value="Immunoglobulins"/>
    <property type="match status" value="1"/>
</dbReference>
<dbReference type="InterPro" id="IPR035940">
    <property type="entry name" value="CAP_sf"/>
</dbReference>
<keyword evidence="3" id="KW-1185">Reference proteome</keyword>
<dbReference type="PANTHER" id="PTHR45661">
    <property type="entry name" value="SURFACE ANTIGEN"/>
    <property type="match status" value="1"/>
</dbReference>
<gene>
    <name evidence="2" type="ORF">AAAU51_12600</name>
</gene>
<dbReference type="InterPro" id="IPR014044">
    <property type="entry name" value="CAP_dom"/>
</dbReference>
<feature type="domain" description="SCP" evidence="1">
    <location>
        <begin position="427"/>
        <end position="539"/>
    </location>
</feature>
<evidence type="ECO:0000313" key="3">
    <source>
        <dbReference type="Proteomes" id="UP001482154"/>
    </source>
</evidence>
<dbReference type="Pfam" id="PF13306">
    <property type="entry name" value="LRR_5"/>
    <property type="match status" value="2"/>
</dbReference>
<dbReference type="InterPro" id="IPR013783">
    <property type="entry name" value="Ig-like_fold"/>
</dbReference>
<evidence type="ECO:0000313" key="2">
    <source>
        <dbReference type="EMBL" id="MEQ2711992.1"/>
    </source>
</evidence>
<dbReference type="Gene3D" id="2.60.40.1080">
    <property type="match status" value="1"/>
</dbReference>
<proteinExistence type="predicted"/>
<dbReference type="InterPro" id="IPR032675">
    <property type="entry name" value="LRR_dom_sf"/>
</dbReference>
<dbReference type="SUPFAM" id="SSF52058">
    <property type="entry name" value="L domain-like"/>
    <property type="match status" value="2"/>
</dbReference>
<dbReference type="InterPro" id="IPR053139">
    <property type="entry name" value="Surface_bspA-like"/>
</dbReference>